<dbReference type="InterPro" id="IPR007235">
    <property type="entry name" value="Glyco_trans_28_C"/>
</dbReference>
<sequence>MRLAIVTASVGQGHNSVALALQEAFQLEDPNIKIKIFDVLDDSRVYQFFTNVYLQVITKNPSIYSKIFYWSQQHQQASSIISYLNFVCFKTLKKMKQSFQPDAFIFTHPIPTNSYNATIKIPAWTIITDYSYHPIWYNSDITGYFVANDHLQNQLLKNKYPIESIFNTGLPIKQSFTTGKKVYKPLIQYPDTHPLILIMGGGLGIGALNSIVEKLETIDFPFQGLIVTGKNERLYWEMKKLENRDSKKWEIISFTNEIPSLMKKASLLITKAGAITLTEAQACELPTIIYNPIPGHEEENAHCVCQQGWATWAKNS</sequence>
<evidence type="ECO:0000256" key="4">
    <source>
        <dbReference type="ARBA" id="ARBA00022679"/>
    </source>
</evidence>
<evidence type="ECO:0000256" key="3">
    <source>
        <dbReference type="ARBA" id="ARBA00022676"/>
    </source>
</evidence>
<dbReference type="GO" id="GO:0009247">
    <property type="term" value="P:glycolipid biosynthetic process"/>
    <property type="evidence" value="ECO:0007669"/>
    <property type="project" value="InterPro"/>
</dbReference>
<dbReference type="GO" id="GO:0016020">
    <property type="term" value="C:membrane"/>
    <property type="evidence" value="ECO:0007669"/>
    <property type="project" value="UniProtKB-SubCell"/>
</dbReference>
<comment type="subcellular location">
    <subcellularLocation>
        <location evidence="1">Membrane</location>
    </subcellularLocation>
</comment>
<dbReference type="PANTHER" id="PTHR43025:SF3">
    <property type="entry name" value="MONOGALACTOSYLDIACYLGLYCEROL SYNTHASE 1, CHLOROPLASTIC"/>
    <property type="match status" value="1"/>
</dbReference>
<dbReference type="KEGG" id="cace:CACET_c05540"/>
<evidence type="ECO:0000256" key="2">
    <source>
        <dbReference type="ARBA" id="ARBA00006962"/>
    </source>
</evidence>
<gene>
    <name evidence="7" type="ORF">CACET_c05540</name>
</gene>
<dbReference type="GO" id="GO:0016758">
    <property type="term" value="F:hexosyltransferase activity"/>
    <property type="evidence" value="ECO:0007669"/>
    <property type="project" value="InterPro"/>
</dbReference>
<dbReference type="SUPFAM" id="SSF53756">
    <property type="entry name" value="UDP-Glycosyltransferase/glycogen phosphorylase"/>
    <property type="match status" value="1"/>
</dbReference>
<dbReference type="EMBL" id="CP009687">
    <property type="protein sequence ID" value="AKL94064.1"/>
    <property type="molecule type" value="Genomic_DNA"/>
</dbReference>
<organism evidence="7 8">
    <name type="scientific">Clostridium aceticum</name>
    <dbReference type="NCBI Taxonomy" id="84022"/>
    <lineage>
        <taxon>Bacteria</taxon>
        <taxon>Bacillati</taxon>
        <taxon>Bacillota</taxon>
        <taxon>Clostridia</taxon>
        <taxon>Eubacteriales</taxon>
        <taxon>Clostridiaceae</taxon>
        <taxon>Clostridium</taxon>
    </lineage>
</organism>
<name>A0A0G3W9E6_9CLOT</name>
<keyword evidence="4 7" id="KW-0808">Transferase</keyword>
<evidence type="ECO:0000313" key="8">
    <source>
        <dbReference type="Proteomes" id="UP000035704"/>
    </source>
</evidence>
<dbReference type="InterPro" id="IPR050519">
    <property type="entry name" value="Glycosyltransf_28_UgtP"/>
</dbReference>
<evidence type="ECO:0000259" key="6">
    <source>
        <dbReference type="Pfam" id="PF06925"/>
    </source>
</evidence>
<feature type="domain" description="Glycosyl transferase family 28 C-terminal" evidence="5">
    <location>
        <begin position="196"/>
        <end position="310"/>
    </location>
</feature>
<dbReference type="PATRIC" id="fig|84022.6.peg.563"/>
<evidence type="ECO:0000256" key="1">
    <source>
        <dbReference type="ARBA" id="ARBA00004370"/>
    </source>
</evidence>
<dbReference type="AlphaFoldDB" id="A0A0G3W9E6"/>
<dbReference type="InterPro" id="IPR009695">
    <property type="entry name" value="Diacylglyc_glucosyltr_N"/>
</dbReference>
<comment type="similarity">
    <text evidence="2">Belongs to the glycosyltransferase 28 family.</text>
</comment>
<evidence type="ECO:0000259" key="5">
    <source>
        <dbReference type="Pfam" id="PF04101"/>
    </source>
</evidence>
<proteinExistence type="inferred from homology"/>
<dbReference type="Gene3D" id="3.40.50.2000">
    <property type="entry name" value="Glycogen Phosphorylase B"/>
    <property type="match status" value="1"/>
</dbReference>
<dbReference type="STRING" id="84022.CACET_c05540"/>
<dbReference type="Proteomes" id="UP000035704">
    <property type="component" value="Chromosome"/>
</dbReference>
<feature type="domain" description="Diacylglycerol glucosyltransferase N-terminal" evidence="6">
    <location>
        <begin position="14"/>
        <end position="172"/>
    </location>
</feature>
<dbReference type="OrthoDB" id="9815663at2"/>
<evidence type="ECO:0000313" key="7">
    <source>
        <dbReference type="EMBL" id="AKL94064.1"/>
    </source>
</evidence>
<keyword evidence="3" id="KW-0328">Glycosyltransferase</keyword>
<accession>A0A0G3W9E6</accession>
<protein>
    <submittedName>
        <fullName evidence="7">UDP-N-acetylglucosamine:LPS N-acetylglucosamine transferase</fullName>
    </submittedName>
</protein>
<dbReference type="Pfam" id="PF06925">
    <property type="entry name" value="MGDG_synth"/>
    <property type="match status" value="1"/>
</dbReference>
<keyword evidence="8" id="KW-1185">Reference proteome</keyword>
<reference evidence="7 8" key="1">
    <citation type="submission" date="2014-10" db="EMBL/GenBank/DDBJ databases">
        <title>Genome sequence of Clostridium aceticum DSM 1496.</title>
        <authorList>
            <person name="Poehlein A."/>
            <person name="Schiel-Bengelsdorf B."/>
            <person name="Gottschalk G."/>
            <person name="Duerre P."/>
            <person name="Daniel R."/>
        </authorList>
    </citation>
    <scope>NUCLEOTIDE SEQUENCE [LARGE SCALE GENOMIC DNA]</scope>
    <source>
        <strain evidence="7 8">DSM 1496</strain>
    </source>
</reference>
<dbReference type="RefSeq" id="WP_048407521.1">
    <property type="nucleotide sequence ID" value="NZ_CP009687.1"/>
</dbReference>
<dbReference type="PANTHER" id="PTHR43025">
    <property type="entry name" value="MONOGALACTOSYLDIACYLGLYCEROL SYNTHASE"/>
    <property type="match status" value="1"/>
</dbReference>
<dbReference type="Pfam" id="PF04101">
    <property type="entry name" value="Glyco_tran_28_C"/>
    <property type="match status" value="1"/>
</dbReference>